<dbReference type="SUPFAM" id="SSF63411">
    <property type="entry name" value="LuxS/MPP-like metallohydrolase"/>
    <property type="match status" value="2"/>
</dbReference>
<dbReference type="OrthoDB" id="9811314at2"/>
<keyword evidence="6" id="KW-0732">Signal</keyword>
<gene>
    <name evidence="9" type="ORF">AY601_1922</name>
</gene>
<keyword evidence="5" id="KW-0482">Metalloprotease</keyword>
<dbReference type="InterPro" id="IPR050626">
    <property type="entry name" value="Peptidase_M16"/>
</dbReference>
<comment type="similarity">
    <text evidence="1">Belongs to the peptidase M16 family.</text>
</comment>
<dbReference type="GO" id="GO:0008237">
    <property type="term" value="F:metallopeptidase activity"/>
    <property type="evidence" value="ECO:0007669"/>
    <property type="project" value="UniProtKB-KW"/>
</dbReference>
<keyword evidence="4" id="KW-0862">Zinc</keyword>
<dbReference type="AlphaFoldDB" id="A0A127VC83"/>
<evidence type="ECO:0000256" key="1">
    <source>
        <dbReference type="ARBA" id="ARBA00007261"/>
    </source>
</evidence>
<keyword evidence="3" id="KW-0378">Hydrolase</keyword>
<protein>
    <submittedName>
        <fullName evidence="9">Peptidase M16</fullName>
    </submittedName>
</protein>
<evidence type="ECO:0000259" key="7">
    <source>
        <dbReference type="Pfam" id="PF00675"/>
    </source>
</evidence>
<dbReference type="Proteomes" id="UP000071561">
    <property type="component" value="Chromosome"/>
</dbReference>
<evidence type="ECO:0000256" key="3">
    <source>
        <dbReference type="ARBA" id="ARBA00022801"/>
    </source>
</evidence>
<evidence type="ECO:0000313" key="10">
    <source>
        <dbReference type="Proteomes" id="UP000071561"/>
    </source>
</evidence>
<dbReference type="GO" id="GO:0046872">
    <property type="term" value="F:metal ion binding"/>
    <property type="evidence" value="ECO:0007669"/>
    <property type="project" value="InterPro"/>
</dbReference>
<dbReference type="InterPro" id="IPR011249">
    <property type="entry name" value="Metalloenz_LuxS/M16"/>
</dbReference>
<dbReference type="PANTHER" id="PTHR43690:SF35">
    <property type="entry name" value="NON-CATALYTIC MEMBER OF PEPTIDASE SUBFAMILY M16B-RELATED"/>
    <property type="match status" value="1"/>
</dbReference>
<reference evidence="9 10" key="1">
    <citation type="submission" date="2016-03" db="EMBL/GenBank/DDBJ databases">
        <title>Complete genome sequence of Pedobacter cryoconitis PAMC 27485.</title>
        <authorList>
            <person name="Lee J."/>
            <person name="Kim O.-S."/>
        </authorList>
    </citation>
    <scope>NUCLEOTIDE SEQUENCE [LARGE SCALE GENOMIC DNA]</scope>
    <source>
        <strain evidence="9 10">PAMC 27485</strain>
    </source>
</reference>
<dbReference type="Pfam" id="PF05193">
    <property type="entry name" value="Peptidase_M16_C"/>
    <property type="match status" value="1"/>
</dbReference>
<dbReference type="PANTHER" id="PTHR43690">
    <property type="entry name" value="NARDILYSIN"/>
    <property type="match status" value="1"/>
</dbReference>
<feature type="domain" description="Peptidase M16 N-terminal" evidence="7">
    <location>
        <begin position="36"/>
        <end position="149"/>
    </location>
</feature>
<feature type="signal peptide" evidence="6">
    <location>
        <begin position="1"/>
        <end position="20"/>
    </location>
</feature>
<feature type="domain" description="Peptidase M16 C-terminal" evidence="8">
    <location>
        <begin position="194"/>
        <end position="367"/>
    </location>
</feature>
<dbReference type="GO" id="GO:0006508">
    <property type="term" value="P:proteolysis"/>
    <property type="evidence" value="ECO:0007669"/>
    <property type="project" value="UniProtKB-KW"/>
</dbReference>
<dbReference type="KEGG" id="pcm:AY601_1922"/>
<organism evidence="9 10">
    <name type="scientific">Pedobacter cryoconitis</name>
    <dbReference type="NCBI Taxonomy" id="188932"/>
    <lineage>
        <taxon>Bacteria</taxon>
        <taxon>Pseudomonadati</taxon>
        <taxon>Bacteroidota</taxon>
        <taxon>Sphingobacteriia</taxon>
        <taxon>Sphingobacteriales</taxon>
        <taxon>Sphingobacteriaceae</taxon>
        <taxon>Pedobacter</taxon>
    </lineage>
</organism>
<evidence type="ECO:0000259" key="8">
    <source>
        <dbReference type="Pfam" id="PF05193"/>
    </source>
</evidence>
<proteinExistence type="inferred from homology"/>
<keyword evidence="2" id="KW-0645">Protease</keyword>
<keyword evidence="10" id="KW-1185">Reference proteome</keyword>
<dbReference type="InterPro" id="IPR011765">
    <property type="entry name" value="Pept_M16_N"/>
</dbReference>
<dbReference type="PATRIC" id="fig|188932.3.peg.2011"/>
<evidence type="ECO:0000256" key="2">
    <source>
        <dbReference type="ARBA" id="ARBA00022670"/>
    </source>
</evidence>
<name>A0A127VC83_9SPHI</name>
<dbReference type="InterPro" id="IPR007863">
    <property type="entry name" value="Peptidase_M16_C"/>
</dbReference>
<feature type="chain" id="PRO_5007280369" evidence="6">
    <location>
        <begin position="21"/>
        <end position="437"/>
    </location>
</feature>
<sequence length="437" mass="49600" precursor="true">MKQKLLITMAISGLFLSASAQKVKFTEYDMDNGLHVILHQDKTAPVVAVSVMYHVGSKDEDPQRTGFAHFFEHLLFEGSDNMKRGEFMKTVSSNGGQNNANTSQDRTFYYEVFPSNQLELGLWLESERMLHPKIDESGVKTQNEVVKEEKRLRIDNSPYGKFTEKIFDRLFQGHPYRWQPIGSMEHLDAAKLSEFIAFFKKYYVPNNAVLTIAGDIDVAQTKALVQKYFEEVPKGAPVVKTVYEVKPVEKEIIDTAYDANIQIPAIFAAYRVPGMKSHDSQVLGMISTLLSGGGSSRLSTKMVDEKKTAIQVAAFNYTLEDYGAYITLALPNNNTPLNDLLKDIDAEVVRLQTDLISESELAKLQNQFENSYVSKNSKMIGLAENLANGYTFHNKDTNDVNEELDKVRSITREEIREVARKYLNKNQRIVLYYLPKK</sequence>
<evidence type="ECO:0000256" key="6">
    <source>
        <dbReference type="SAM" id="SignalP"/>
    </source>
</evidence>
<dbReference type="RefSeq" id="WP_068399778.1">
    <property type="nucleotide sequence ID" value="NZ_CP014504.1"/>
</dbReference>
<evidence type="ECO:0000256" key="4">
    <source>
        <dbReference type="ARBA" id="ARBA00022833"/>
    </source>
</evidence>
<dbReference type="Gene3D" id="3.30.830.10">
    <property type="entry name" value="Metalloenzyme, LuxS/M16 peptidase-like"/>
    <property type="match status" value="2"/>
</dbReference>
<accession>A0A127VC83</accession>
<evidence type="ECO:0000313" key="9">
    <source>
        <dbReference type="EMBL" id="AMP98829.1"/>
    </source>
</evidence>
<dbReference type="Pfam" id="PF00675">
    <property type="entry name" value="Peptidase_M16"/>
    <property type="match status" value="1"/>
</dbReference>
<evidence type="ECO:0000256" key="5">
    <source>
        <dbReference type="ARBA" id="ARBA00023049"/>
    </source>
</evidence>
<dbReference type="EMBL" id="CP014504">
    <property type="protein sequence ID" value="AMP98829.1"/>
    <property type="molecule type" value="Genomic_DNA"/>
</dbReference>